<comment type="caution">
    <text evidence="5">The sequence shown here is derived from an EMBL/GenBank/DDBJ whole genome shotgun (WGS) entry which is preliminary data.</text>
</comment>
<evidence type="ECO:0000259" key="3">
    <source>
        <dbReference type="Pfam" id="PF00483"/>
    </source>
</evidence>
<dbReference type="PANTHER" id="PTHR43523">
    <property type="entry name" value="GLUCOSE-1-PHOSPHATE ADENYLYLTRANSFERASE-RELATED"/>
    <property type="match status" value="1"/>
</dbReference>
<keyword evidence="2" id="KW-0320">Glycogen biosynthesis</keyword>
<dbReference type="Gene3D" id="2.160.10.10">
    <property type="entry name" value="Hexapeptide repeat proteins"/>
    <property type="match status" value="1"/>
</dbReference>
<proteinExistence type="inferred from homology"/>
<feature type="domain" description="Nucleotidyl transferase" evidence="3">
    <location>
        <begin position="18"/>
        <end position="147"/>
    </location>
</feature>
<dbReference type="InterPro" id="IPR011831">
    <property type="entry name" value="ADP-Glc_PPase"/>
</dbReference>
<name>A0A0J1I752_NIACI</name>
<evidence type="ECO:0000259" key="4">
    <source>
        <dbReference type="Pfam" id="PF24894"/>
    </source>
</evidence>
<dbReference type="AlphaFoldDB" id="A0A0J1I752"/>
<evidence type="ECO:0000313" key="6">
    <source>
        <dbReference type="Proteomes" id="UP000036045"/>
    </source>
</evidence>
<dbReference type="InterPro" id="IPR011004">
    <property type="entry name" value="Trimer_LpxA-like_sf"/>
</dbReference>
<gene>
    <name evidence="5" type="ORF">ABW02_22640</name>
</gene>
<evidence type="ECO:0000313" key="5">
    <source>
        <dbReference type="EMBL" id="KLV21811.1"/>
    </source>
</evidence>
<reference evidence="5 6" key="1">
    <citation type="submission" date="2015-05" db="EMBL/GenBank/DDBJ databases">
        <title>Whole genome sequence and identification of bacterial endophytes from Costus igneus.</title>
        <authorList>
            <person name="Lee Y.P."/>
            <person name="Gan H.M."/>
            <person name="Eng W."/>
            <person name="Wheatley M.S."/>
            <person name="Caraballo A."/>
            <person name="Polter S."/>
            <person name="Savka M.A."/>
            <person name="Hudson A.O."/>
        </authorList>
    </citation>
    <scope>NUCLEOTIDE SEQUENCE [LARGE SCALE GENOMIC DNA]</scope>
    <source>
        <strain evidence="5 6">RIT379</strain>
    </source>
</reference>
<evidence type="ECO:0000256" key="2">
    <source>
        <dbReference type="ARBA" id="ARBA00023056"/>
    </source>
</evidence>
<dbReference type="CDD" id="cd02508">
    <property type="entry name" value="ADP_Glucose_PP"/>
    <property type="match status" value="1"/>
</dbReference>
<dbReference type="CDD" id="cd04651">
    <property type="entry name" value="LbH_G1P_AT_C"/>
    <property type="match status" value="1"/>
</dbReference>
<organism evidence="5 6">
    <name type="scientific">Niallia circulans</name>
    <name type="common">Bacillus circulans</name>
    <dbReference type="NCBI Taxonomy" id="1397"/>
    <lineage>
        <taxon>Bacteria</taxon>
        <taxon>Bacillati</taxon>
        <taxon>Bacillota</taxon>
        <taxon>Bacilli</taxon>
        <taxon>Bacillales</taxon>
        <taxon>Bacillaceae</taxon>
        <taxon>Niallia</taxon>
    </lineage>
</organism>
<dbReference type="EMBL" id="LDPH01000035">
    <property type="protein sequence ID" value="KLV21811.1"/>
    <property type="molecule type" value="Genomic_DNA"/>
</dbReference>
<keyword evidence="6" id="KW-1185">Reference proteome</keyword>
<accession>A0A0J1I752</accession>
<dbReference type="InterPro" id="IPR005835">
    <property type="entry name" value="NTP_transferase_dom"/>
</dbReference>
<feature type="domain" description="Glucose-1-phosphate adenylyltransferase/Bifunctional protein GlmU-like C-terminal hexapeptide" evidence="4">
    <location>
        <begin position="250"/>
        <end position="320"/>
    </location>
</feature>
<dbReference type="Proteomes" id="UP000036045">
    <property type="component" value="Unassembled WGS sequence"/>
</dbReference>
<dbReference type="Pfam" id="PF00483">
    <property type="entry name" value="NTP_transferase"/>
    <property type="match status" value="1"/>
</dbReference>
<dbReference type="SUPFAM" id="SSF51161">
    <property type="entry name" value="Trimeric LpxA-like enzymes"/>
    <property type="match status" value="1"/>
</dbReference>
<dbReference type="InterPro" id="IPR029044">
    <property type="entry name" value="Nucleotide-diphossugar_trans"/>
</dbReference>
<dbReference type="RefSeq" id="WP_047944550.1">
    <property type="nucleotide sequence ID" value="NZ_CP053989.1"/>
</dbReference>
<dbReference type="SUPFAM" id="SSF53448">
    <property type="entry name" value="Nucleotide-diphospho-sugar transferases"/>
    <property type="match status" value="1"/>
</dbReference>
<dbReference type="GO" id="GO:0005978">
    <property type="term" value="P:glycogen biosynthetic process"/>
    <property type="evidence" value="ECO:0007669"/>
    <property type="project" value="UniProtKB-KW"/>
</dbReference>
<dbReference type="GeneID" id="56350901"/>
<dbReference type="PANTHER" id="PTHR43523:SF6">
    <property type="entry name" value="GLYCOGEN BIOSYNTHESIS PROTEIN GLGD"/>
    <property type="match status" value="1"/>
</dbReference>
<dbReference type="PATRIC" id="fig|1397.4.peg.3657"/>
<dbReference type="GO" id="GO:0008878">
    <property type="term" value="F:glucose-1-phosphate adenylyltransferase activity"/>
    <property type="evidence" value="ECO:0007669"/>
    <property type="project" value="InterPro"/>
</dbReference>
<dbReference type="Gene3D" id="3.90.550.10">
    <property type="entry name" value="Spore Coat Polysaccharide Biosynthesis Protein SpsA, Chain A"/>
    <property type="match status" value="2"/>
</dbReference>
<comment type="similarity">
    <text evidence="1">Belongs to the bacterial/plant glucose-1-phosphate adenylyltransferase family.</text>
</comment>
<evidence type="ECO:0000256" key="1">
    <source>
        <dbReference type="ARBA" id="ARBA00010443"/>
    </source>
</evidence>
<sequence>MIRTMLGIIDATTHKEDLEELTAHRTLAALPIGGRYRLIDFVLSNMVNSGIGSVAIFPKYQYRSLMDHLGSGKNWDLDRKRDGLFFFPASLTATNTDGIGSFNHFAANMDYFQRSKQEYALVANCFTVFNMNFNPVLERHLSSGCDITEITNNGSSLEIYLIKKSKLIDLIESRAVTGYTCMNDVVLDMNNQLKICEYEYNGYAEKIDSISSYYHVSKDILKAKVWNQLFIKERPIFTKVKDEPPTRYTTTGEVKNSMIANGCFIEGEIINSIVSRAVKVGRGSSLKNCIIMQKCTIGENCHLDSVILDKDVVVESGTVMTGTASSPFVVRKGTVQGALMNS</sequence>
<protein>
    <submittedName>
        <fullName evidence="5">Glycogen biosynthesis protein glgD</fullName>
    </submittedName>
</protein>
<dbReference type="OrthoDB" id="9801810at2"/>
<dbReference type="Pfam" id="PF24894">
    <property type="entry name" value="Hexapep_GlmU"/>
    <property type="match status" value="1"/>
</dbReference>
<dbReference type="InterPro" id="IPR056818">
    <property type="entry name" value="GlmU/GlgC-like_hexapep"/>
</dbReference>